<dbReference type="EMBL" id="GL882883">
    <property type="protein sequence ID" value="EGF80811.1"/>
    <property type="molecule type" value="Genomic_DNA"/>
</dbReference>
<proteinExistence type="predicted"/>
<feature type="region of interest" description="Disordered" evidence="1">
    <location>
        <begin position="32"/>
        <end position="175"/>
    </location>
</feature>
<dbReference type="STRING" id="684364.F4P285"/>
<feature type="compositionally biased region" description="Low complexity" evidence="1">
    <location>
        <begin position="498"/>
        <end position="512"/>
    </location>
</feature>
<evidence type="ECO:0000313" key="3">
    <source>
        <dbReference type="EMBL" id="EGF80811.1"/>
    </source>
</evidence>
<protein>
    <submittedName>
        <fullName evidence="3">Uncharacterized protein</fullName>
    </submittedName>
</protein>
<dbReference type="RefSeq" id="XP_006678600.1">
    <property type="nucleotide sequence ID" value="XM_006678537.1"/>
</dbReference>
<feature type="compositionally biased region" description="Polar residues" evidence="1">
    <location>
        <begin position="1397"/>
        <end position="1407"/>
    </location>
</feature>
<sequence>MSVDEYPRTRLSFTPLTTQSTPIRIHTRGFAESGFDTVPTPTFRVSSTQPLASDSDGVTTVGPAQTSSKSGSKNSSNGGSAINVSTETSRVPASNSGAANNSSTINSSQLEPSRTSNIIQPSASSNIPLFTNNPKPDSVSTTYSGSTLIPFTSQPATADALPGSSDQNQTNDPKSLTESIFSQSLESLTNMAGIPSTLTASGVLGTASPTVLIVNAGGSKPNVLPQGMIAAIAIAGFAILAAVCMVVVRSLYKKPPVEGATAAVAGDSFGGDGTATMAAIDATHDDGANGTGDAMASTSSRSAAAANAPFEFKNVGSNSAVPTAAAGIFAAVAALGKKKRRAPEDTTSDLQPRYRVNSKAAGTSAASFNSNYPVAVLLRNESEWENPIQSPYSDWRTSIDSTMGPTIEPLRFSMSDYFRNSIVEEMPLGNADIKTDTSLSLSRTAARTVEVSEVTSTVSSVSAAIHPCNGSSDGRPSGEGSGSFNASVLSNQPLCRVSSSNASESSTTHNAAIRNVSKAPNQSHQVFENADTMSCVNSVASNVQSQHFYSLPDESAEHYPHKAVLSRSRSSNMLGVSANQLTQADSVGTTRPMFLRSTSAASLNQASLPRMKSVGSIQSVDPVIYSDASLAGKSSSMQKISPFFLKREWSVSSINREEQSIPSDSVSFPGTFQRNPSSSSFSQDPPGLLRADASTTSLNIEPIHDLDTTSTLNIKMSSIAEPSTTTINIPKTPIDGDKDTLPTLMDRSSVVAIPLQRNSDQHDSEYHQKQNDPFQVNNHSSFLTPHGKTPSTFDPHMSIYSTIVLPQEVSPNIVSAYGSTNDVDSKNAQDEEWGEKIQDDHDHDDFMATPQGELPDETVKHTRSLSQSSYQSKPTIGTNVDGMFPVERHESETTLKEYMATSASGLYPTQDAVHDQLPITALDSVSPTYSDDTVTLPDSLQHKMSLSSAANLVSVKSTSKIEQPISQSKLTAISSRPIQSSGLGRTFVLVGDSMSSKDTVNYHDADSAVEQYAPEITVKHHQIFEQVVDQQNSKSGTADSLPLSVGKLHNTIMAMHAVDSSSTITPDDHAAANASGSDIGGGNNGASKPLAPTLNQPRHVEASTASIVGVSDQLQTKANPTEYAAVSHTLDTSIESTQTSDQASHQKLSKSPVRPIPLSRSSTHNTDGFTTSIYDLAMTTSRHNILDFDMSKPLTFTDPLNFEDEYDTMYRPVSTWDAQSESEFYPQSHMDSSSSIGSYGSKLGSSSALMSHSEYSSQSTQRPLSIISRGRGGSQRSHAHPFNSLGSTRTADTQYYTAPESFGTPMSYMDGISLNRGDDLGPSQSVFFTPGTQTQTQDMFMSDASFFTAGDRTQASISGGGMGDGALQTRNPSNGINGTENGDHRPESGDFGDFRLSQVSSYQTAGSSGRGVLRGSEDSHGFENTP</sequence>
<feature type="compositionally biased region" description="Polar residues" evidence="1">
    <location>
        <begin position="39"/>
        <end position="66"/>
    </location>
</feature>
<name>F4P285_BATDJ</name>
<feature type="compositionally biased region" description="Polar residues" evidence="1">
    <location>
        <begin position="660"/>
        <end position="683"/>
    </location>
</feature>
<evidence type="ECO:0000256" key="1">
    <source>
        <dbReference type="SAM" id="MobiDB-lite"/>
    </source>
</evidence>
<evidence type="ECO:0000256" key="2">
    <source>
        <dbReference type="SAM" id="Phobius"/>
    </source>
</evidence>
<feature type="compositionally biased region" description="Polar residues" evidence="1">
    <location>
        <begin position="1135"/>
        <end position="1146"/>
    </location>
</feature>
<feature type="compositionally biased region" description="Polar residues" evidence="1">
    <location>
        <begin position="1250"/>
        <end position="1263"/>
    </location>
</feature>
<feature type="compositionally biased region" description="Polar residues" evidence="1">
    <location>
        <begin position="164"/>
        <end position="175"/>
    </location>
</feature>
<organism evidence="3 4">
    <name type="scientific">Batrachochytrium dendrobatidis (strain JAM81 / FGSC 10211)</name>
    <name type="common">Frog chytrid fungus</name>
    <dbReference type="NCBI Taxonomy" id="684364"/>
    <lineage>
        <taxon>Eukaryota</taxon>
        <taxon>Fungi</taxon>
        <taxon>Fungi incertae sedis</taxon>
        <taxon>Chytridiomycota</taxon>
        <taxon>Chytridiomycota incertae sedis</taxon>
        <taxon>Chytridiomycetes</taxon>
        <taxon>Rhizophydiales</taxon>
        <taxon>Rhizophydiales incertae sedis</taxon>
        <taxon>Batrachochytrium</taxon>
    </lineage>
</organism>
<dbReference type="OMA" id="TSWTPFP"/>
<evidence type="ECO:0000313" key="4">
    <source>
        <dbReference type="Proteomes" id="UP000007241"/>
    </source>
</evidence>
<feature type="compositionally biased region" description="Polar residues" evidence="1">
    <location>
        <begin position="1368"/>
        <end position="1380"/>
    </location>
</feature>
<keyword evidence="2" id="KW-1133">Transmembrane helix</keyword>
<feature type="compositionally biased region" description="Low complexity" evidence="1">
    <location>
        <begin position="93"/>
        <end position="108"/>
    </location>
</feature>
<feature type="region of interest" description="Disordered" evidence="1">
    <location>
        <begin position="497"/>
        <end position="523"/>
    </location>
</feature>
<feature type="region of interest" description="Disordered" evidence="1">
    <location>
        <begin position="1135"/>
        <end position="1167"/>
    </location>
</feature>
<feature type="region of interest" description="Disordered" evidence="1">
    <location>
        <begin position="1250"/>
        <end position="1288"/>
    </location>
</feature>
<dbReference type="HOGENOM" id="CLU_252765_0_0_1"/>
<feature type="compositionally biased region" description="Basic and acidic residues" evidence="1">
    <location>
        <begin position="1415"/>
        <end position="1426"/>
    </location>
</feature>
<dbReference type="GeneID" id="18240636"/>
<reference evidence="3 4" key="1">
    <citation type="submission" date="2009-12" db="EMBL/GenBank/DDBJ databases">
        <title>The draft genome of Batrachochytrium dendrobatidis.</title>
        <authorList>
            <consortium name="US DOE Joint Genome Institute (JGI-PGF)"/>
            <person name="Kuo A."/>
            <person name="Salamov A."/>
            <person name="Schmutz J."/>
            <person name="Lucas S."/>
            <person name="Pitluck S."/>
            <person name="Rosenblum E."/>
            <person name="Stajich J."/>
            <person name="Eisen M."/>
            <person name="Grigoriev I.V."/>
        </authorList>
    </citation>
    <scope>NUCLEOTIDE SEQUENCE [LARGE SCALE GENOMIC DNA]</scope>
    <source>
        <strain evidence="4">JAM81 / FGSC 10211</strain>
    </source>
</reference>
<dbReference type="OrthoDB" id="10690602at2759"/>
<keyword evidence="2" id="KW-0472">Membrane</keyword>
<dbReference type="Proteomes" id="UP000007241">
    <property type="component" value="Unassembled WGS sequence"/>
</dbReference>
<feature type="compositionally biased region" description="Polar residues" evidence="1">
    <location>
        <begin position="109"/>
        <end position="156"/>
    </location>
</feature>
<feature type="compositionally biased region" description="Low complexity" evidence="1">
    <location>
        <begin position="67"/>
        <end position="80"/>
    </location>
</feature>
<feature type="transmembrane region" description="Helical" evidence="2">
    <location>
        <begin position="229"/>
        <end position="252"/>
    </location>
</feature>
<feature type="region of interest" description="Disordered" evidence="1">
    <location>
        <begin position="464"/>
        <end position="485"/>
    </location>
</feature>
<feature type="region of interest" description="Disordered" evidence="1">
    <location>
        <begin position="656"/>
        <end position="686"/>
    </location>
</feature>
<accession>F4P285</accession>
<gene>
    <name evidence="3" type="ORF">BATDEDRAFT_35045</name>
</gene>
<dbReference type="InParanoid" id="F4P285"/>
<feature type="compositionally biased region" description="Polar residues" evidence="1">
    <location>
        <begin position="82"/>
        <end position="92"/>
    </location>
</feature>
<keyword evidence="2" id="KW-0812">Transmembrane</keyword>
<feature type="region of interest" description="Disordered" evidence="1">
    <location>
        <begin position="1062"/>
        <end position="1094"/>
    </location>
</feature>
<keyword evidence="4" id="KW-1185">Reference proteome</keyword>
<feature type="region of interest" description="Disordered" evidence="1">
    <location>
        <begin position="1356"/>
        <end position="1426"/>
    </location>
</feature>